<dbReference type="EMBL" id="CAKOFQ010007188">
    <property type="protein sequence ID" value="CAH1993985.1"/>
    <property type="molecule type" value="Genomic_DNA"/>
</dbReference>
<dbReference type="PANTHER" id="PTHR37962">
    <property type="entry name" value="MALE STERILE (3) 76CA"/>
    <property type="match status" value="1"/>
</dbReference>
<gene>
    <name evidence="1" type="ORF">ACAOBT_LOCUS21858</name>
</gene>
<dbReference type="AlphaFoldDB" id="A0A9P0PPJ5"/>
<proteinExistence type="predicted"/>
<reference evidence="1" key="1">
    <citation type="submission" date="2022-03" db="EMBL/GenBank/DDBJ databases">
        <authorList>
            <person name="Sayadi A."/>
        </authorList>
    </citation>
    <scope>NUCLEOTIDE SEQUENCE</scope>
</reference>
<dbReference type="Proteomes" id="UP001152888">
    <property type="component" value="Unassembled WGS sequence"/>
</dbReference>
<comment type="caution">
    <text evidence="1">The sequence shown here is derived from an EMBL/GenBank/DDBJ whole genome shotgun (WGS) entry which is preliminary data.</text>
</comment>
<evidence type="ECO:0000313" key="2">
    <source>
        <dbReference type="Proteomes" id="UP001152888"/>
    </source>
</evidence>
<sequence>MVSDPVELPFIPEYGTEYPYDKNFRVTWFEANFSQAHYKVHNASRGSNACTLIAVLMAAKCNKSKLMVNDPGESLNMRLILLLAESMLEGNKIHDYLKMKQLIKHINLNVPEAIKYAGPIAKTMVEWKSEIYTDLLSKSLYKNIMENWRVWRGRLYGYDLYVILVADSRTVVFIIQSKSDTVTLVDSHAHGPDKGAFIAVAKLRKLKHLCKWYSDVMYTHYHSEPQRYELSFLFFNK</sequence>
<dbReference type="OrthoDB" id="5797993at2759"/>
<organism evidence="1 2">
    <name type="scientific">Acanthoscelides obtectus</name>
    <name type="common">Bean weevil</name>
    <name type="synonym">Bruchus obtectus</name>
    <dbReference type="NCBI Taxonomy" id="200917"/>
    <lineage>
        <taxon>Eukaryota</taxon>
        <taxon>Metazoa</taxon>
        <taxon>Ecdysozoa</taxon>
        <taxon>Arthropoda</taxon>
        <taxon>Hexapoda</taxon>
        <taxon>Insecta</taxon>
        <taxon>Pterygota</taxon>
        <taxon>Neoptera</taxon>
        <taxon>Endopterygota</taxon>
        <taxon>Coleoptera</taxon>
        <taxon>Polyphaga</taxon>
        <taxon>Cucujiformia</taxon>
        <taxon>Chrysomeloidea</taxon>
        <taxon>Chrysomelidae</taxon>
        <taxon>Bruchinae</taxon>
        <taxon>Bruchini</taxon>
        <taxon>Acanthoscelides</taxon>
    </lineage>
</organism>
<name>A0A9P0PPJ5_ACAOB</name>
<dbReference type="PANTHER" id="PTHR37962:SF2">
    <property type="entry name" value="MALE STERILE (3) 76CA"/>
    <property type="match status" value="1"/>
</dbReference>
<keyword evidence="2" id="KW-1185">Reference proteome</keyword>
<protein>
    <submittedName>
        <fullName evidence="1">Uncharacterized protein</fullName>
    </submittedName>
</protein>
<evidence type="ECO:0000313" key="1">
    <source>
        <dbReference type="EMBL" id="CAH1993985.1"/>
    </source>
</evidence>
<accession>A0A9P0PPJ5</accession>